<dbReference type="Pfam" id="PF15983">
    <property type="entry name" value="DUF4767"/>
    <property type="match status" value="1"/>
</dbReference>
<evidence type="ECO:0000313" key="3">
    <source>
        <dbReference type="EMBL" id="BDR58695.1"/>
    </source>
</evidence>
<dbReference type="Proteomes" id="UP001321861">
    <property type="component" value="Chromosome"/>
</dbReference>
<sequence>MNTKSTSTSSTNSSRKKLNPILSSGWSKEKDQALSEMMHSWQSTKKDQFVGTYDGETPKQYGLVFPDDLKRNIFFWGNRPISLSWQPTSDKNAEFGVVAVACSDNQTTYLFTLHDGKPVVLCSQKDDDGKMVFYDSQNFALQAGFAKIVTGKTLQQLNVSQEMQNGKIPPNYRHLWHYYNDYTQKVEQFDLTHQPEEMKLSSLADKWISIEDPEDDGIDYFKMRLRYRFFNGQQILVAILKDETAFNCYLDVKQAEQLQNYQYGDEDD</sequence>
<feature type="region of interest" description="Disordered" evidence="1">
    <location>
        <begin position="1"/>
        <end position="27"/>
    </location>
</feature>
<dbReference type="KEGG" id="xap:XA3_11360"/>
<feature type="domain" description="DUF4767" evidence="2">
    <location>
        <begin position="25"/>
        <end position="149"/>
    </location>
</feature>
<dbReference type="AlphaFoldDB" id="A0AAU9DFI4"/>
<proteinExistence type="predicted"/>
<name>A0AAU9DFI4_9LACO</name>
<reference evidence="3 4" key="1">
    <citation type="journal article" date="2023" name="Microbiol. Spectr.">
        <title>Symbiosis of Carpenter Bees with Uncharacterized Lactic Acid Bacteria Showing NAD Auxotrophy.</title>
        <authorList>
            <person name="Kawasaki S."/>
            <person name="Ozawa K."/>
            <person name="Mori T."/>
            <person name="Yamamoto A."/>
            <person name="Ito M."/>
            <person name="Ohkuma M."/>
            <person name="Sakamoto M."/>
            <person name="Matsutani M."/>
        </authorList>
    </citation>
    <scope>NUCLEOTIDE SEQUENCE [LARGE SCALE GENOMIC DNA]</scope>
    <source>
        <strain evidence="3 4">XA3</strain>
    </source>
</reference>
<keyword evidence="4" id="KW-1185">Reference proteome</keyword>
<protein>
    <submittedName>
        <fullName evidence="3">DUF4767 domain-containing protein</fullName>
    </submittedName>
</protein>
<evidence type="ECO:0000313" key="4">
    <source>
        <dbReference type="Proteomes" id="UP001321861"/>
    </source>
</evidence>
<accession>A0AAU9DFI4</accession>
<organism evidence="3 4">
    <name type="scientific">Xylocopilactobacillus apicola</name>
    <dbReference type="NCBI Taxonomy" id="2932184"/>
    <lineage>
        <taxon>Bacteria</taxon>
        <taxon>Bacillati</taxon>
        <taxon>Bacillota</taxon>
        <taxon>Bacilli</taxon>
        <taxon>Lactobacillales</taxon>
        <taxon>Lactobacillaceae</taxon>
        <taxon>Xylocopilactobacillus</taxon>
    </lineage>
</organism>
<evidence type="ECO:0000256" key="1">
    <source>
        <dbReference type="SAM" id="MobiDB-lite"/>
    </source>
</evidence>
<dbReference type="InterPro" id="IPR031927">
    <property type="entry name" value="DUF4767"/>
</dbReference>
<evidence type="ECO:0000259" key="2">
    <source>
        <dbReference type="Pfam" id="PF15983"/>
    </source>
</evidence>
<feature type="compositionally biased region" description="Low complexity" evidence="1">
    <location>
        <begin position="1"/>
        <end position="13"/>
    </location>
</feature>
<gene>
    <name evidence="3" type="ORF">XA3_11360</name>
</gene>
<dbReference type="EMBL" id="AP026802">
    <property type="protein sequence ID" value="BDR58695.1"/>
    <property type="molecule type" value="Genomic_DNA"/>
</dbReference>